<feature type="compositionally biased region" description="Low complexity" evidence="1">
    <location>
        <begin position="36"/>
        <end position="45"/>
    </location>
</feature>
<feature type="transmembrane region" description="Helical" evidence="2">
    <location>
        <begin position="56"/>
        <end position="77"/>
    </location>
</feature>
<keyword evidence="2" id="KW-0812">Transmembrane</keyword>
<keyword evidence="2" id="KW-0472">Membrane</keyword>
<dbReference type="AlphaFoldDB" id="K4D707"/>
<feature type="region of interest" description="Disordered" evidence="1">
    <location>
        <begin position="27"/>
        <end position="49"/>
    </location>
</feature>
<evidence type="ECO:0000313" key="4">
    <source>
        <dbReference type="Proteomes" id="UP000004994"/>
    </source>
</evidence>
<keyword evidence="2" id="KW-1133">Transmembrane helix</keyword>
<dbReference type="InParanoid" id="K4D707"/>
<evidence type="ECO:0000256" key="2">
    <source>
        <dbReference type="SAM" id="Phobius"/>
    </source>
</evidence>
<evidence type="ECO:0000313" key="3">
    <source>
        <dbReference type="EnsemblPlants" id="Solyc11g020550.1.1"/>
    </source>
</evidence>
<dbReference type="HOGENOM" id="CLU_2610605_0_0_1"/>
<reference evidence="3" key="2">
    <citation type="submission" date="2015-06" db="UniProtKB">
        <authorList>
            <consortium name="EnsemblPlants"/>
        </authorList>
    </citation>
    <scope>IDENTIFICATION</scope>
    <source>
        <strain evidence="3">cv. Heinz 1706</strain>
    </source>
</reference>
<protein>
    <submittedName>
        <fullName evidence="3">Uncharacterized protein</fullName>
    </submittedName>
</protein>
<proteinExistence type="predicted"/>
<sequence length="79" mass="8621">MELVGDGITAHAGLHNQLVLGLTANLPKKKEGKGTGSSKGKMMSSPELGDRENKGVLFHAAAGGVLEVIWMLNWWFFRW</sequence>
<dbReference type="EnsemblPlants" id="Solyc11g020550.1.1">
    <property type="protein sequence ID" value="Solyc11g020550.1.1"/>
    <property type="gene ID" value="Solyc11g020550.1"/>
</dbReference>
<dbReference type="Gramene" id="Solyc11g020550.1.1">
    <property type="protein sequence ID" value="Solyc11g020550.1.1"/>
    <property type="gene ID" value="Solyc11g020550.1"/>
</dbReference>
<dbReference type="PaxDb" id="4081-Solyc11g020550.1.1"/>
<accession>K4D707</accession>
<name>K4D707_SOLLC</name>
<dbReference type="Proteomes" id="UP000004994">
    <property type="component" value="Chromosome 11"/>
</dbReference>
<reference evidence="3" key="1">
    <citation type="journal article" date="2012" name="Nature">
        <title>The tomato genome sequence provides insights into fleshy fruit evolution.</title>
        <authorList>
            <consortium name="Tomato Genome Consortium"/>
        </authorList>
    </citation>
    <scope>NUCLEOTIDE SEQUENCE [LARGE SCALE GENOMIC DNA]</scope>
    <source>
        <strain evidence="3">cv. Heinz 1706</strain>
    </source>
</reference>
<organism evidence="3">
    <name type="scientific">Solanum lycopersicum</name>
    <name type="common">Tomato</name>
    <name type="synonym">Lycopersicon esculentum</name>
    <dbReference type="NCBI Taxonomy" id="4081"/>
    <lineage>
        <taxon>Eukaryota</taxon>
        <taxon>Viridiplantae</taxon>
        <taxon>Streptophyta</taxon>
        <taxon>Embryophyta</taxon>
        <taxon>Tracheophyta</taxon>
        <taxon>Spermatophyta</taxon>
        <taxon>Magnoliopsida</taxon>
        <taxon>eudicotyledons</taxon>
        <taxon>Gunneridae</taxon>
        <taxon>Pentapetalae</taxon>
        <taxon>asterids</taxon>
        <taxon>lamiids</taxon>
        <taxon>Solanales</taxon>
        <taxon>Solanaceae</taxon>
        <taxon>Solanoideae</taxon>
        <taxon>Solaneae</taxon>
        <taxon>Solanum</taxon>
        <taxon>Solanum subgen. Lycopersicon</taxon>
    </lineage>
</organism>
<keyword evidence="4" id="KW-1185">Reference proteome</keyword>
<evidence type="ECO:0000256" key="1">
    <source>
        <dbReference type="SAM" id="MobiDB-lite"/>
    </source>
</evidence>